<organism evidence="2">
    <name type="scientific">Arundo donax</name>
    <name type="common">Giant reed</name>
    <name type="synonym">Donax arundinaceus</name>
    <dbReference type="NCBI Taxonomy" id="35708"/>
    <lineage>
        <taxon>Eukaryota</taxon>
        <taxon>Viridiplantae</taxon>
        <taxon>Streptophyta</taxon>
        <taxon>Embryophyta</taxon>
        <taxon>Tracheophyta</taxon>
        <taxon>Spermatophyta</taxon>
        <taxon>Magnoliopsida</taxon>
        <taxon>Liliopsida</taxon>
        <taxon>Poales</taxon>
        <taxon>Poaceae</taxon>
        <taxon>PACMAD clade</taxon>
        <taxon>Arundinoideae</taxon>
        <taxon>Arundineae</taxon>
        <taxon>Arundo</taxon>
    </lineage>
</organism>
<feature type="compositionally biased region" description="Basic and acidic residues" evidence="1">
    <location>
        <begin position="8"/>
        <end position="21"/>
    </location>
</feature>
<sequence length="21" mass="2237">MVRNGSTTRERGQGGGEKMGK</sequence>
<proteinExistence type="predicted"/>
<dbReference type="EMBL" id="GBRH01168880">
    <property type="protein sequence ID" value="JAE29016.1"/>
    <property type="molecule type" value="Transcribed_RNA"/>
</dbReference>
<feature type="region of interest" description="Disordered" evidence="1">
    <location>
        <begin position="1"/>
        <end position="21"/>
    </location>
</feature>
<dbReference type="AlphaFoldDB" id="A0A0A9H2F9"/>
<evidence type="ECO:0000313" key="2">
    <source>
        <dbReference type="EMBL" id="JAE29016.1"/>
    </source>
</evidence>
<accession>A0A0A9H2F9</accession>
<name>A0A0A9H2F9_ARUDO</name>
<reference evidence="2" key="1">
    <citation type="submission" date="2014-09" db="EMBL/GenBank/DDBJ databases">
        <authorList>
            <person name="Magalhaes I.L.F."/>
            <person name="Oliveira U."/>
            <person name="Santos F.R."/>
            <person name="Vidigal T.H.D.A."/>
            <person name="Brescovit A.D."/>
            <person name="Santos A.J."/>
        </authorList>
    </citation>
    <scope>NUCLEOTIDE SEQUENCE</scope>
    <source>
        <tissue evidence="2">Shoot tissue taken approximately 20 cm above the soil surface</tissue>
    </source>
</reference>
<evidence type="ECO:0000256" key="1">
    <source>
        <dbReference type="SAM" id="MobiDB-lite"/>
    </source>
</evidence>
<reference evidence="2" key="2">
    <citation type="journal article" date="2015" name="Data Brief">
        <title>Shoot transcriptome of the giant reed, Arundo donax.</title>
        <authorList>
            <person name="Barrero R.A."/>
            <person name="Guerrero F.D."/>
            <person name="Moolhuijzen P."/>
            <person name="Goolsby J.A."/>
            <person name="Tidwell J."/>
            <person name="Bellgard S.E."/>
            <person name="Bellgard M.I."/>
        </authorList>
    </citation>
    <scope>NUCLEOTIDE SEQUENCE</scope>
    <source>
        <tissue evidence="2">Shoot tissue taken approximately 20 cm above the soil surface</tissue>
    </source>
</reference>
<protein>
    <submittedName>
        <fullName evidence="2">Uncharacterized protein</fullName>
    </submittedName>
</protein>